<evidence type="ECO:0000313" key="10">
    <source>
        <dbReference type="Proteomes" id="UP000280344"/>
    </source>
</evidence>
<evidence type="ECO:0000256" key="3">
    <source>
        <dbReference type="ARBA" id="ARBA00022777"/>
    </source>
</evidence>
<feature type="compositionally biased region" description="Polar residues" evidence="6">
    <location>
        <begin position="351"/>
        <end position="366"/>
    </location>
</feature>
<dbReference type="CDD" id="cd14014">
    <property type="entry name" value="STKc_PknB_like"/>
    <property type="match status" value="1"/>
</dbReference>
<dbReference type="PROSITE" id="PS50011">
    <property type="entry name" value="PROTEIN_KINASE_DOM"/>
    <property type="match status" value="1"/>
</dbReference>
<dbReference type="GO" id="GO:0005524">
    <property type="term" value="F:ATP binding"/>
    <property type="evidence" value="ECO:0007669"/>
    <property type="project" value="UniProtKB-UniRule"/>
</dbReference>
<evidence type="ECO:0000259" key="8">
    <source>
        <dbReference type="PROSITE" id="PS50011"/>
    </source>
</evidence>
<dbReference type="OrthoDB" id="9762169at2"/>
<keyword evidence="3" id="KW-0418">Kinase</keyword>
<keyword evidence="1" id="KW-0808">Transferase</keyword>
<protein>
    <recommendedName>
        <fullName evidence="8">Protein kinase domain-containing protein</fullName>
    </recommendedName>
</protein>
<accession>A0A3S9PZL4</accession>
<feature type="transmembrane region" description="Helical" evidence="7">
    <location>
        <begin position="551"/>
        <end position="572"/>
    </location>
</feature>
<dbReference type="InterPro" id="IPR011009">
    <property type="entry name" value="Kinase-like_dom_sf"/>
</dbReference>
<evidence type="ECO:0000256" key="5">
    <source>
        <dbReference type="PROSITE-ProRule" id="PRU10141"/>
    </source>
</evidence>
<keyword evidence="7" id="KW-0472">Membrane</keyword>
<dbReference type="SUPFAM" id="SSF56112">
    <property type="entry name" value="Protein kinase-like (PK-like)"/>
    <property type="match status" value="1"/>
</dbReference>
<dbReference type="InterPro" id="IPR017441">
    <property type="entry name" value="Protein_kinase_ATP_BS"/>
</dbReference>
<keyword evidence="7" id="KW-1133">Transmembrane helix</keyword>
<feature type="region of interest" description="Disordered" evidence="6">
    <location>
        <begin position="299"/>
        <end position="366"/>
    </location>
</feature>
<feature type="domain" description="Protein kinase" evidence="8">
    <location>
        <begin position="10"/>
        <end position="262"/>
    </location>
</feature>
<dbReference type="EMBL" id="CP034593">
    <property type="protein sequence ID" value="AZQ77781.1"/>
    <property type="molecule type" value="Genomic_DNA"/>
</dbReference>
<dbReference type="PROSITE" id="PS00108">
    <property type="entry name" value="PROTEIN_KINASE_ST"/>
    <property type="match status" value="1"/>
</dbReference>
<name>A0A3S9PZL4_9ACTO</name>
<dbReference type="SMART" id="SM00220">
    <property type="entry name" value="S_TKc"/>
    <property type="match status" value="1"/>
</dbReference>
<dbReference type="Proteomes" id="UP000280344">
    <property type="component" value="Chromosome"/>
</dbReference>
<dbReference type="PROSITE" id="PS00107">
    <property type="entry name" value="PROTEIN_KINASE_ATP"/>
    <property type="match status" value="1"/>
</dbReference>
<keyword evidence="10" id="KW-1185">Reference proteome</keyword>
<feature type="binding site" evidence="5">
    <location>
        <position position="38"/>
    </location>
    <ligand>
        <name>ATP</name>
        <dbReference type="ChEBI" id="CHEBI:30616"/>
    </ligand>
</feature>
<evidence type="ECO:0000256" key="2">
    <source>
        <dbReference type="ARBA" id="ARBA00022741"/>
    </source>
</evidence>
<dbReference type="Gene3D" id="3.30.200.20">
    <property type="entry name" value="Phosphorylase Kinase, domain 1"/>
    <property type="match status" value="1"/>
</dbReference>
<evidence type="ECO:0000256" key="6">
    <source>
        <dbReference type="SAM" id="MobiDB-lite"/>
    </source>
</evidence>
<evidence type="ECO:0000256" key="7">
    <source>
        <dbReference type="SAM" id="Phobius"/>
    </source>
</evidence>
<feature type="compositionally biased region" description="Polar residues" evidence="6">
    <location>
        <begin position="329"/>
        <end position="344"/>
    </location>
</feature>
<dbReference type="Gene3D" id="1.10.510.10">
    <property type="entry name" value="Transferase(Phosphotransferase) domain 1"/>
    <property type="match status" value="1"/>
</dbReference>
<dbReference type="AlphaFoldDB" id="A0A3S9PZL4"/>
<dbReference type="InterPro" id="IPR008271">
    <property type="entry name" value="Ser/Thr_kinase_AS"/>
</dbReference>
<feature type="transmembrane region" description="Helical" evidence="7">
    <location>
        <begin position="475"/>
        <end position="502"/>
    </location>
</feature>
<reference evidence="9 10" key="1">
    <citation type="submission" date="2018-12" db="EMBL/GenBank/DDBJ databases">
        <title>Complete genome sequence of Flaviflexus sp. H23T48.</title>
        <authorList>
            <person name="Bae J.-W."/>
            <person name="Lee J.-Y."/>
        </authorList>
    </citation>
    <scope>NUCLEOTIDE SEQUENCE [LARGE SCALE GENOMIC DNA]</scope>
    <source>
        <strain evidence="9 10">H23T48</strain>
    </source>
</reference>
<evidence type="ECO:0000256" key="1">
    <source>
        <dbReference type="ARBA" id="ARBA00022679"/>
    </source>
</evidence>
<evidence type="ECO:0000313" key="9">
    <source>
        <dbReference type="EMBL" id="AZQ77781.1"/>
    </source>
</evidence>
<dbReference type="KEGG" id="flh:EJ997_10955"/>
<keyword evidence="7" id="KW-0812">Transmembrane</keyword>
<keyword evidence="2 5" id="KW-0547">Nucleotide-binding</keyword>
<gene>
    <name evidence="9" type="ORF">EJ997_10955</name>
</gene>
<dbReference type="PANTHER" id="PTHR43289:SF34">
    <property type="entry name" value="SERINE_THREONINE-PROTEIN KINASE YBDM-RELATED"/>
    <property type="match status" value="1"/>
</dbReference>
<proteinExistence type="predicted"/>
<evidence type="ECO:0000256" key="4">
    <source>
        <dbReference type="ARBA" id="ARBA00022840"/>
    </source>
</evidence>
<keyword evidence="4 5" id="KW-0067">ATP-binding</keyword>
<sequence length="590" mass="63212">MQERSEIGGYQLVEKIGFGGMSTVYEALDGGGDRVALKLLHPSIAADPNARDRLRREVRTLRQVTGPYVAQVIDAETEDDEAFIVTELIDGPTLSVDVSENGVFVGKDLADLAKELAEALSAIHSKGVLHRDLKPSNVMMSQRGPVLIDFGIAQIAEESRLTATGLIAHTPGYAAPEVLNGDDPTTAADWWSWAATLAYAATGHAPFGTGHSPKVTRKVLTGECDLSGADPVVAYALEAALNCRPDRRPDPVQVIGMLDGTIEVDEDDLALGPTHADHMSLGYTQDTRALDALDAIEETERSAGPGSAPPPYFPPQAGRAPVHQPANPPSGQFLPNQQVSQQPVSHHRAPQQLNHQAGQQLHQTSPYDHGGSAVFHPRQDFAVVAHARFDPRFTSNPAPIPDWLRPAPRRPWITIMLWLVFTAWAGVLPSYSIALFVAYSLVTSIVGVARDGLIRARLERGGRYRTESMTIIGRLPLSIFGGIARTVASVGSGVVIGGGLAWMCHGLFGTAEIVCTAGGALIGSWIAWIYPTSGPSRETTRHLFATIAPSAGYRLFWGVLALALLSLALSVYSGGADPDWSPFSTPFIFN</sequence>
<dbReference type="RefSeq" id="WP_126704584.1">
    <property type="nucleotide sequence ID" value="NZ_CP034593.1"/>
</dbReference>
<feature type="transmembrane region" description="Helical" evidence="7">
    <location>
        <begin position="508"/>
        <end position="530"/>
    </location>
</feature>
<dbReference type="Pfam" id="PF00069">
    <property type="entry name" value="Pkinase"/>
    <property type="match status" value="1"/>
</dbReference>
<dbReference type="GO" id="GO:0004674">
    <property type="term" value="F:protein serine/threonine kinase activity"/>
    <property type="evidence" value="ECO:0007669"/>
    <property type="project" value="TreeGrafter"/>
</dbReference>
<dbReference type="PANTHER" id="PTHR43289">
    <property type="entry name" value="MITOGEN-ACTIVATED PROTEIN KINASE KINASE KINASE 20-RELATED"/>
    <property type="match status" value="1"/>
</dbReference>
<organism evidence="9 10">
    <name type="scientific">Flaviflexus ciconiae</name>
    <dbReference type="NCBI Taxonomy" id="2496867"/>
    <lineage>
        <taxon>Bacteria</taxon>
        <taxon>Bacillati</taxon>
        <taxon>Actinomycetota</taxon>
        <taxon>Actinomycetes</taxon>
        <taxon>Actinomycetales</taxon>
        <taxon>Actinomycetaceae</taxon>
        <taxon>Flaviflexus</taxon>
    </lineage>
</organism>
<dbReference type="InterPro" id="IPR000719">
    <property type="entry name" value="Prot_kinase_dom"/>
</dbReference>